<accession>A0A382E7P3</accession>
<dbReference type="InterPro" id="IPR043504">
    <property type="entry name" value="Peptidase_S1_PA_chymotrypsin"/>
</dbReference>
<gene>
    <name evidence="1" type="ORF">METZ01_LOCUS199216</name>
</gene>
<evidence type="ECO:0000313" key="1">
    <source>
        <dbReference type="EMBL" id="SVB46362.1"/>
    </source>
</evidence>
<dbReference type="InterPro" id="IPR009003">
    <property type="entry name" value="Peptidase_S1_PA"/>
</dbReference>
<dbReference type="Gene3D" id="2.40.10.10">
    <property type="entry name" value="Trypsin-like serine proteases"/>
    <property type="match status" value="2"/>
</dbReference>
<sequence>MVNSLVLIICFIGFSFPQIQYDGNPKFFDNSYLDIDYIQIDQNNIIDREFHPMVFQFGHEYDVNINFIKEATLIKEDDKNIYLLGIESPGAYAIGINFNEFYLSQNSKLFFYDDEKSFYIGSFDHRNNKPTQSLTTSLIKSDRIIIELSIPSYELNEIKLNIDTIIHDYTDINNYFTTLNSNREDCNINVICDEGDDWRDQIDGVIRVQMGGGLCSASIINNTANDRTPYVLFADHCVMGGASGYVFYFNYQSNTCNGTSGSLNQSISGSSVLAQEDLNSGPDFALLQITSDIPDSYNPFYVGWSRSSSAPQEAVGIHHPGADIKKISFTNDNVTSNSDFWEFQYDEGRVVPGSSGSPFFDQNKRQVGIASYIYTNYCDPSPDCYCAQQYDHGYGRFDRAWNLGLSTYLDPLNTGVQTLDGISSSGISILHDVYDDTPFESSTLNFTAIVSAYAGEINAVELYYDLGDGFVSIEMEEVFEDNYQTSIEGLYDGMIIEYYILAVNSDGVIQTFPSNAPQNTVVFILGDLPDLYST</sequence>
<name>A0A382E7P3_9ZZZZ</name>
<dbReference type="AlphaFoldDB" id="A0A382E7P3"/>
<proteinExistence type="predicted"/>
<dbReference type="EMBL" id="UINC01042986">
    <property type="protein sequence ID" value="SVB46362.1"/>
    <property type="molecule type" value="Genomic_DNA"/>
</dbReference>
<dbReference type="SUPFAM" id="SSF50494">
    <property type="entry name" value="Trypsin-like serine proteases"/>
    <property type="match status" value="1"/>
</dbReference>
<feature type="non-terminal residue" evidence="1">
    <location>
        <position position="534"/>
    </location>
</feature>
<dbReference type="Pfam" id="PF13365">
    <property type="entry name" value="Trypsin_2"/>
    <property type="match status" value="1"/>
</dbReference>
<organism evidence="1">
    <name type="scientific">marine metagenome</name>
    <dbReference type="NCBI Taxonomy" id="408172"/>
    <lineage>
        <taxon>unclassified sequences</taxon>
        <taxon>metagenomes</taxon>
        <taxon>ecological metagenomes</taxon>
    </lineage>
</organism>
<evidence type="ECO:0008006" key="2">
    <source>
        <dbReference type="Google" id="ProtNLM"/>
    </source>
</evidence>
<dbReference type="PANTHER" id="PTHR36234:SF5">
    <property type="entry name" value="LYSYL ENDOPEPTIDASE"/>
    <property type="match status" value="1"/>
</dbReference>
<reference evidence="1" key="1">
    <citation type="submission" date="2018-05" db="EMBL/GenBank/DDBJ databases">
        <authorList>
            <person name="Lanie J.A."/>
            <person name="Ng W.-L."/>
            <person name="Kazmierczak K.M."/>
            <person name="Andrzejewski T.M."/>
            <person name="Davidsen T.M."/>
            <person name="Wayne K.J."/>
            <person name="Tettelin H."/>
            <person name="Glass J.I."/>
            <person name="Rusch D."/>
            <person name="Podicherti R."/>
            <person name="Tsui H.-C.T."/>
            <person name="Winkler M.E."/>
        </authorList>
    </citation>
    <scope>NUCLEOTIDE SEQUENCE</scope>
</reference>
<dbReference type="PANTHER" id="PTHR36234">
    <property type="entry name" value="LYSYL ENDOPEPTIDASE"/>
    <property type="match status" value="1"/>
</dbReference>
<protein>
    <recommendedName>
        <fullName evidence="2">Peptidase S1 domain-containing protein</fullName>
    </recommendedName>
</protein>